<gene>
    <name evidence="2" type="ORF">ACFSNB_12360</name>
</gene>
<dbReference type="Gene3D" id="3.40.630.30">
    <property type="match status" value="1"/>
</dbReference>
<protein>
    <submittedName>
        <fullName evidence="2">GNAT family N-acetyltransferase</fullName>
    </submittedName>
</protein>
<dbReference type="PROSITE" id="PS51186">
    <property type="entry name" value="GNAT"/>
    <property type="match status" value="1"/>
</dbReference>
<evidence type="ECO:0000259" key="1">
    <source>
        <dbReference type="PROSITE" id="PS51186"/>
    </source>
</evidence>
<dbReference type="InterPro" id="IPR016181">
    <property type="entry name" value="Acyl_CoA_acyltransferase"/>
</dbReference>
<organism evidence="2 3">
    <name type="scientific">Phaeospirillum tilakii</name>
    <dbReference type="NCBI Taxonomy" id="741673"/>
    <lineage>
        <taxon>Bacteria</taxon>
        <taxon>Pseudomonadati</taxon>
        <taxon>Pseudomonadota</taxon>
        <taxon>Alphaproteobacteria</taxon>
        <taxon>Rhodospirillales</taxon>
        <taxon>Rhodospirillaceae</taxon>
        <taxon>Phaeospirillum</taxon>
    </lineage>
</organism>
<comment type="caution">
    <text evidence="2">The sequence shown here is derived from an EMBL/GenBank/DDBJ whole genome shotgun (WGS) entry which is preliminary data.</text>
</comment>
<dbReference type="RefSeq" id="WP_377316977.1">
    <property type="nucleotide sequence ID" value="NZ_JBHUIY010000024.1"/>
</dbReference>
<feature type="domain" description="N-acetyltransferase" evidence="1">
    <location>
        <begin position="7"/>
        <end position="161"/>
    </location>
</feature>
<dbReference type="InterPro" id="IPR000182">
    <property type="entry name" value="GNAT_dom"/>
</dbReference>
<sequence>MSEEDDITLAPVAAGEWPAFKRALQAAFAPAAIAAFGPLDEPIPSDADLDGARAAPGAEALHIRQGGALVGGAVVGIDVTTRHNTLDFFFITPAAHDRGLGLAAWRAIERRYPQTRVWRTHTPYFEKRNIHFYVNKCGFRIVAFYNAHHPDPHRPDGDDPPGLDEAFLFEKIM</sequence>
<reference evidence="3" key="1">
    <citation type="journal article" date="2019" name="Int. J. Syst. Evol. Microbiol.">
        <title>The Global Catalogue of Microorganisms (GCM) 10K type strain sequencing project: providing services to taxonomists for standard genome sequencing and annotation.</title>
        <authorList>
            <consortium name="The Broad Institute Genomics Platform"/>
            <consortium name="The Broad Institute Genome Sequencing Center for Infectious Disease"/>
            <person name="Wu L."/>
            <person name="Ma J."/>
        </authorList>
    </citation>
    <scope>NUCLEOTIDE SEQUENCE [LARGE SCALE GENOMIC DNA]</scope>
    <source>
        <strain evidence="3">KCTC 15012</strain>
    </source>
</reference>
<dbReference type="EMBL" id="JBHUIY010000024">
    <property type="protein sequence ID" value="MFD2234601.1"/>
    <property type="molecule type" value="Genomic_DNA"/>
</dbReference>
<evidence type="ECO:0000313" key="2">
    <source>
        <dbReference type="EMBL" id="MFD2234601.1"/>
    </source>
</evidence>
<proteinExistence type="predicted"/>
<dbReference type="Pfam" id="PF00583">
    <property type="entry name" value="Acetyltransf_1"/>
    <property type="match status" value="1"/>
</dbReference>
<accession>A0ABW5CCH7</accession>
<dbReference type="SUPFAM" id="SSF55729">
    <property type="entry name" value="Acyl-CoA N-acyltransferases (Nat)"/>
    <property type="match status" value="1"/>
</dbReference>
<dbReference type="Proteomes" id="UP001597296">
    <property type="component" value="Unassembled WGS sequence"/>
</dbReference>
<evidence type="ECO:0000313" key="3">
    <source>
        <dbReference type="Proteomes" id="UP001597296"/>
    </source>
</evidence>
<name>A0ABW5CCH7_9PROT</name>
<keyword evidence="3" id="KW-1185">Reference proteome</keyword>